<accession>A0A2M8W480</accession>
<organism evidence="2 3">
    <name type="scientific">Luteimicrobium subarcticum</name>
    <dbReference type="NCBI Taxonomy" id="620910"/>
    <lineage>
        <taxon>Bacteria</taxon>
        <taxon>Bacillati</taxon>
        <taxon>Actinomycetota</taxon>
        <taxon>Actinomycetes</taxon>
        <taxon>Micrococcales</taxon>
        <taxon>Luteimicrobium</taxon>
    </lineage>
</organism>
<feature type="domain" description="Enoyl reductase (ER)" evidence="1">
    <location>
        <begin position="4"/>
        <end position="260"/>
    </location>
</feature>
<dbReference type="RefSeq" id="WP_100350995.1">
    <property type="nucleotide sequence ID" value="NZ_PGTZ01000011.1"/>
</dbReference>
<name>A0A2M8W480_9MICO</name>
<evidence type="ECO:0000259" key="1">
    <source>
        <dbReference type="SMART" id="SM00829"/>
    </source>
</evidence>
<dbReference type="PANTHER" id="PTHR43677:SF11">
    <property type="entry name" value="ZINC-CONTAINING ALCOHOL DEHYDROGENASE"/>
    <property type="match status" value="1"/>
</dbReference>
<dbReference type="Pfam" id="PF00107">
    <property type="entry name" value="ADH_zinc_N"/>
    <property type="match status" value="1"/>
</dbReference>
<protein>
    <submittedName>
        <fullName evidence="2">NADPH:quinone reductase-like Zn-dependent oxidoreductase</fullName>
    </submittedName>
</protein>
<sequence>MKAALVTAFDTPPTPTEIAAPVAAEGQVVLDVVAAGLHPRVRSQADGSHYTSTGALPLVPGIDGVGRDAEGTLRYFILDDDDQGSFAERVAVDARRTVPLPDGTDPVVAAAAMNPAMSSWVALRRRITFEAGQQVLVLGATGSAGRMAVQVAKRLGAGRVVAAGRNPQSLAALPALGADETVSLVGDPDEVAGRLAAAAADVDVVVDYVWGATTAAAMVALVTARADRGKPLTWVEVGSVGGREATIPSAALRAARLAIVGSGQGSVTTRGIVGELGALADELGRGTFTVDAQPVPLDDVTAAWATGSDRRVVIVP</sequence>
<dbReference type="PANTHER" id="PTHR43677">
    <property type="entry name" value="SHORT-CHAIN DEHYDROGENASE/REDUCTASE"/>
    <property type="match status" value="1"/>
</dbReference>
<dbReference type="EMBL" id="PGTZ01000011">
    <property type="protein sequence ID" value="PJI85723.1"/>
    <property type="molecule type" value="Genomic_DNA"/>
</dbReference>
<dbReference type="InterPro" id="IPR020843">
    <property type="entry name" value="ER"/>
</dbReference>
<dbReference type="AlphaFoldDB" id="A0A2M8W480"/>
<dbReference type="InterPro" id="IPR013149">
    <property type="entry name" value="ADH-like_C"/>
</dbReference>
<dbReference type="GO" id="GO:0016491">
    <property type="term" value="F:oxidoreductase activity"/>
    <property type="evidence" value="ECO:0007669"/>
    <property type="project" value="InterPro"/>
</dbReference>
<dbReference type="SUPFAM" id="SSF51735">
    <property type="entry name" value="NAD(P)-binding Rossmann-fold domains"/>
    <property type="match status" value="1"/>
</dbReference>
<dbReference type="SMART" id="SM00829">
    <property type="entry name" value="PKS_ER"/>
    <property type="match status" value="1"/>
</dbReference>
<comment type="caution">
    <text evidence="2">The sequence shown here is derived from an EMBL/GenBank/DDBJ whole genome shotgun (WGS) entry which is preliminary data.</text>
</comment>
<dbReference type="Gene3D" id="3.90.180.10">
    <property type="entry name" value="Medium-chain alcohol dehydrogenases, catalytic domain"/>
    <property type="match status" value="2"/>
</dbReference>
<evidence type="ECO:0000313" key="2">
    <source>
        <dbReference type="EMBL" id="PJI85723.1"/>
    </source>
</evidence>
<evidence type="ECO:0000313" key="3">
    <source>
        <dbReference type="Proteomes" id="UP000231586"/>
    </source>
</evidence>
<gene>
    <name evidence="2" type="ORF">CLV34_2914</name>
</gene>
<dbReference type="OrthoDB" id="9787435at2"/>
<reference evidence="2 3" key="1">
    <citation type="submission" date="2017-11" db="EMBL/GenBank/DDBJ databases">
        <title>Genomic Encyclopedia of Archaeal and Bacterial Type Strains, Phase II (KMG-II): From Individual Species to Whole Genera.</title>
        <authorList>
            <person name="Goeker M."/>
        </authorList>
    </citation>
    <scope>NUCLEOTIDE SEQUENCE [LARGE SCALE GENOMIC DNA]</scope>
    <source>
        <strain evidence="2 3">DSM 22413</strain>
    </source>
</reference>
<dbReference type="Proteomes" id="UP000231586">
    <property type="component" value="Unassembled WGS sequence"/>
</dbReference>
<proteinExistence type="predicted"/>
<dbReference type="InterPro" id="IPR011032">
    <property type="entry name" value="GroES-like_sf"/>
</dbReference>
<dbReference type="Gene3D" id="3.40.50.720">
    <property type="entry name" value="NAD(P)-binding Rossmann-like Domain"/>
    <property type="match status" value="1"/>
</dbReference>
<keyword evidence="3" id="KW-1185">Reference proteome</keyword>
<dbReference type="SUPFAM" id="SSF50129">
    <property type="entry name" value="GroES-like"/>
    <property type="match status" value="1"/>
</dbReference>
<dbReference type="InterPro" id="IPR036291">
    <property type="entry name" value="NAD(P)-bd_dom_sf"/>
</dbReference>
<dbReference type="InterPro" id="IPR051397">
    <property type="entry name" value="Zn-ADH-like_protein"/>
</dbReference>